<organism evidence="2 3">
    <name type="scientific">Candidatus Fonsibacter lacus</name>
    <dbReference type="NCBI Taxonomy" id="2576439"/>
    <lineage>
        <taxon>Bacteria</taxon>
        <taxon>Pseudomonadati</taxon>
        <taxon>Pseudomonadota</taxon>
        <taxon>Alphaproteobacteria</taxon>
        <taxon>Candidatus Pelagibacterales</taxon>
        <taxon>Candidatus Pelagibacterales incertae sedis</taxon>
        <taxon>Candidatus Fonsibacter</taxon>
    </lineage>
</organism>
<protein>
    <submittedName>
        <fullName evidence="2">Uncharacterized protein</fullName>
    </submittedName>
</protein>
<evidence type="ECO:0000313" key="3">
    <source>
        <dbReference type="Proteomes" id="UP000740727"/>
    </source>
</evidence>
<keyword evidence="1" id="KW-0472">Membrane</keyword>
<dbReference type="Proteomes" id="UP000740727">
    <property type="component" value="Unassembled WGS sequence"/>
</dbReference>
<reference evidence="2" key="1">
    <citation type="submission" date="2018-10" db="EMBL/GenBank/DDBJ databases">
        <title>Iterative Subtractive Binning of Freshwater Chronoseries Metagenomes Recovers Nearly Complete Genomes from over Four Hundred Novel Species.</title>
        <authorList>
            <person name="Rodriguez-R L.M."/>
            <person name="Tsementzi D."/>
            <person name="Luo C."/>
            <person name="Konstantinidis K.T."/>
        </authorList>
    </citation>
    <scope>NUCLEOTIDE SEQUENCE</scope>
    <source>
        <strain evidence="2">WB5_2A_028</strain>
    </source>
</reference>
<proteinExistence type="predicted"/>
<sequence>MEMIGISTIFILNRLGKHFSLIERKLIWKKNEVGSAVFEFISLLVLLILPVMTYFTLSTVKSEQTIREKRIFREISAIVSSGTNFQESLNLAKRFLTLEIPESSFNVSCLSGDCPHRESVMRIRLTTATSTYVATIRGGKWH</sequence>
<dbReference type="AlphaFoldDB" id="A0A965GC01"/>
<feature type="transmembrane region" description="Helical" evidence="1">
    <location>
        <begin position="40"/>
        <end position="60"/>
    </location>
</feature>
<name>A0A965GC01_9PROT</name>
<comment type="caution">
    <text evidence="2">The sequence shown here is derived from an EMBL/GenBank/DDBJ whole genome shotgun (WGS) entry which is preliminary data.</text>
</comment>
<gene>
    <name evidence="2" type="ORF">EBT44_00395</name>
</gene>
<keyword evidence="1" id="KW-0812">Transmembrane</keyword>
<evidence type="ECO:0000313" key="2">
    <source>
        <dbReference type="EMBL" id="NBR93321.1"/>
    </source>
</evidence>
<keyword evidence="1" id="KW-1133">Transmembrane helix</keyword>
<dbReference type="EMBL" id="RFXN01000002">
    <property type="protein sequence ID" value="NBR93321.1"/>
    <property type="molecule type" value="Genomic_DNA"/>
</dbReference>
<evidence type="ECO:0000256" key="1">
    <source>
        <dbReference type="SAM" id="Phobius"/>
    </source>
</evidence>
<accession>A0A965GC01</accession>